<dbReference type="AlphaFoldDB" id="F2R0U1"/>
<dbReference type="EMBL" id="FR845719">
    <property type="protein sequence ID" value="CCA55458.1"/>
    <property type="molecule type" value="Genomic_DNA"/>
</dbReference>
<dbReference type="HOGENOM" id="CLU_2636687_0_0_11"/>
<dbReference type="KEGG" id="sve:SVEN_2172"/>
<proteinExistence type="predicted"/>
<organism evidence="1 2">
    <name type="scientific">Streptomyces venezuelae (strain ATCC 10712 / CBS 650.69 / DSM 40230 / JCM 4526 / NBRC 13096 / PD 04745)</name>
    <dbReference type="NCBI Taxonomy" id="953739"/>
    <lineage>
        <taxon>Bacteria</taxon>
        <taxon>Bacillati</taxon>
        <taxon>Actinomycetota</taxon>
        <taxon>Actinomycetes</taxon>
        <taxon>Kitasatosporales</taxon>
        <taxon>Streptomycetaceae</taxon>
        <taxon>Streptomyces</taxon>
    </lineage>
</organism>
<gene>
    <name evidence="1" type="ordered locus">SVEN_2172</name>
</gene>
<dbReference type="Proteomes" id="UP000006854">
    <property type="component" value="Chromosome"/>
</dbReference>
<keyword evidence="2" id="KW-1185">Reference proteome</keyword>
<protein>
    <submittedName>
        <fullName evidence="1">Uncharacterized protein</fullName>
    </submittedName>
</protein>
<evidence type="ECO:0000313" key="1">
    <source>
        <dbReference type="EMBL" id="CCA55458.1"/>
    </source>
</evidence>
<reference evidence="1 2" key="1">
    <citation type="journal article" date="2011" name="BMC Genomics">
        <title>Genome-wide analysis of the role of GlnR in Streptomyces venezuelae provides new insights into global nitrogen regulation in actinomycetes.</title>
        <authorList>
            <person name="Pullan S.T."/>
            <person name="Bibb M.J."/>
            <person name="Merrick M."/>
        </authorList>
    </citation>
    <scope>NUCLEOTIDE SEQUENCE [LARGE SCALE GENOMIC DNA]</scope>
    <source>
        <strain evidence="2">ATCC 10712 / CBS 650.69 / DSM 40230 / JCM 4526 / NBRC 13096 / PD 04745</strain>
    </source>
</reference>
<sequence length="77" mass="8348">MLCRKGCRGRWAVAAQLGEEIARGDVKRASYAKEVAEFGIVLAALDALDRGPIDLGPVRELFLREVCIEPGITDPPP</sequence>
<evidence type="ECO:0000313" key="2">
    <source>
        <dbReference type="Proteomes" id="UP000006854"/>
    </source>
</evidence>
<accession>F2R0U1</accession>
<dbReference type="STRING" id="953739.SVEN_2172"/>
<name>F2R0U1_STRVP</name>